<evidence type="ECO:0000256" key="1">
    <source>
        <dbReference type="SAM" id="MobiDB-lite"/>
    </source>
</evidence>
<name>A0A146KEL1_9EUKA</name>
<organism evidence="2">
    <name type="scientific">Trepomonas sp. PC1</name>
    <dbReference type="NCBI Taxonomy" id="1076344"/>
    <lineage>
        <taxon>Eukaryota</taxon>
        <taxon>Metamonada</taxon>
        <taxon>Diplomonadida</taxon>
        <taxon>Hexamitidae</taxon>
        <taxon>Hexamitinae</taxon>
        <taxon>Trepomonas</taxon>
    </lineage>
</organism>
<dbReference type="EMBL" id="GDID01002735">
    <property type="protein sequence ID" value="JAP93871.1"/>
    <property type="molecule type" value="Transcribed_RNA"/>
</dbReference>
<accession>A0A146KEL1</accession>
<feature type="non-terminal residue" evidence="2">
    <location>
        <position position="463"/>
    </location>
</feature>
<gene>
    <name evidence="2" type="ORF">TPC1_13669</name>
</gene>
<feature type="compositionally biased region" description="Basic residues" evidence="1">
    <location>
        <begin position="419"/>
        <end position="437"/>
    </location>
</feature>
<feature type="non-terminal residue" evidence="2">
    <location>
        <position position="1"/>
    </location>
</feature>
<sequence length="463" mass="53934">KVLLSLRQDFNDENYDLVIEKAEPLLSTEFGLQAARLICMCFIKQNDVESLDEFLDQIKDTQLYTHLDFERAFADFAAKRDARWFLKVQCLHPRASQLKGQISYRTQHYYAAAEYLDRTPLKTTEGKASLIAAASKSSYVIKQTVAEKNSSYEYFYNLSLLQFSQLDFVNALSSISKASELIQNQDIPEKDKLNIKLLSLIVQIYNGKDPYFIASDEPEQIKNYLRVAENLYKIQFDALNYQNVAQVAQQVQDFEKYVHQMEFNEQGQQQLAVLQLTLQVLNGKKFTFKVKNLDYLNWNQFQLSSLVFALMARNLQIKPSQAKKFKKNPQAFPEYQLQQMEKRNYVYIDQKLLNFQPIVQKNLQNLLKSVGCYSDLHRVGGQNFSFTQNLEQKLVKVKEFKFLQGQQVELQIKQIQGERKKKPMPQKWLKKQKKGKKVSQGQFVGDKTEVSHVVVKKPVKKYG</sequence>
<evidence type="ECO:0000313" key="2">
    <source>
        <dbReference type="EMBL" id="JAP93871.1"/>
    </source>
</evidence>
<dbReference type="AlphaFoldDB" id="A0A146KEL1"/>
<reference evidence="2" key="1">
    <citation type="submission" date="2015-07" db="EMBL/GenBank/DDBJ databases">
        <title>Adaptation to a free-living lifestyle via gene acquisitions in the diplomonad Trepomonas sp. PC1.</title>
        <authorList>
            <person name="Xu F."/>
            <person name="Jerlstrom-Hultqvist J."/>
            <person name="Kolisko M."/>
            <person name="Simpson A.G.B."/>
            <person name="Roger A.J."/>
            <person name="Svard S.G."/>
            <person name="Andersson J.O."/>
        </authorList>
    </citation>
    <scope>NUCLEOTIDE SEQUENCE</scope>
    <source>
        <strain evidence="2">PC1</strain>
    </source>
</reference>
<protein>
    <submittedName>
        <fullName evidence="2">Uncharacterized protein</fullName>
    </submittedName>
</protein>
<proteinExistence type="predicted"/>
<feature type="region of interest" description="Disordered" evidence="1">
    <location>
        <begin position="419"/>
        <end position="442"/>
    </location>
</feature>